<dbReference type="STRING" id="1912961.BU204_21675"/>
<accession>A0A1Q8CMI9</accession>
<feature type="short sequence motif" description="DGA/G" evidence="4">
    <location>
        <begin position="183"/>
        <end position="185"/>
    </location>
</feature>
<reference evidence="6 7" key="1">
    <citation type="submission" date="2016-12" db="EMBL/GenBank/DDBJ databases">
        <title>The draft genome sequence of Actinophytocola sp. 11-183.</title>
        <authorList>
            <person name="Wang W."/>
            <person name="Yuan L."/>
        </authorList>
    </citation>
    <scope>NUCLEOTIDE SEQUENCE [LARGE SCALE GENOMIC DNA]</scope>
    <source>
        <strain evidence="6 7">11-183</strain>
    </source>
</reference>
<dbReference type="GO" id="GO:0016042">
    <property type="term" value="P:lipid catabolic process"/>
    <property type="evidence" value="ECO:0007669"/>
    <property type="project" value="UniProtKB-UniRule"/>
</dbReference>
<evidence type="ECO:0000313" key="6">
    <source>
        <dbReference type="EMBL" id="OLF15567.1"/>
    </source>
</evidence>
<feature type="short sequence motif" description="GXSXG" evidence="4">
    <location>
        <begin position="40"/>
        <end position="44"/>
    </location>
</feature>
<dbReference type="RefSeq" id="WP_075127580.1">
    <property type="nucleotide sequence ID" value="NZ_MSIE01000040.1"/>
</dbReference>
<dbReference type="Proteomes" id="UP000185596">
    <property type="component" value="Unassembled WGS sequence"/>
</dbReference>
<protein>
    <submittedName>
        <fullName evidence="6">Patatin</fullName>
    </submittedName>
</protein>
<dbReference type="InterPro" id="IPR050301">
    <property type="entry name" value="NTE"/>
</dbReference>
<dbReference type="GO" id="GO:0016787">
    <property type="term" value="F:hydrolase activity"/>
    <property type="evidence" value="ECO:0007669"/>
    <property type="project" value="UniProtKB-UniRule"/>
</dbReference>
<feature type="short sequence motif" description="GXGXXG" evidence="4">
    <location>
        <begin position="9"/>
        <end position="14"/>
    </location>
</feature>
<evidence type="ECO:0000313" key="7">
    <source>
        <dbReference type="Proteomes" id="UP000185596"/>
    </source>
</evidence>
<organism evidence="6 7">
    <name type="scientific">Actinophytocola xanthii</name>
    <dbReference type="NCBI Taxonomy" id="1912961"/>
    <lineage>
        <taxon>Bacteria</taxon>
        <taxon>Bacillati</taxon>
        <taxon>Actinomycetota</taxon>
        <taxon>Actinomycetes</taxon>
        <taxon>Pseudonocardiales</taxon>
        <taxon>Pseudonocardiaceae</taxon>
    </lineage>
</organism>
<dbReference type="InterPro" id="IPR016035">
    <property type="entry name" value="Acyl_Trfase/lysoPLipase"/>
</dbReference>
<feature type="active site" description="Nucleophile" evidence="4">
    <location>
        <position position="42"/>
    </location>
</feature>
<keyword evidence="1 4" id="KW-0378">Hydrolase</keyword>
<evidence type="ECO:0000256" key="3">
    <source>
        <dbReference type="ARBA" id="ARBA00023098"/>
    </source>
</evidence>
<name>A0A1Q8CMI9_9PSEU</name>
<dbReference type="InterPro" id="IPR002641">
    <property type="entry name" value="PNPLA_dom"/>
</dbReference>
<evidence type="ECO:0000256" key="2">
    <source>
        <dbReference type="ARBA" id="ARBA00022963"/>
    </source>
</evidence>
<dbReference type="EMBL" id="MSIE01000040">
    <property type="protein sequence ID" value="OLF15567.1"/>
    <property type="molecule type" value="Genomic_DNA"/>
</dbReference>
<dbReference type="PANTHER" id="PTHR14226">
    <property type="entry name" value="NEUROPATHY TARGET ESTERASE/SWISS CHEESE D.MELANOGASTER"/>
    <property type="match status" value="1"/>
</dbReference>
<proteinExistence type="predicted"/>
<dbReference type="SUPFAM" id="SSF52151">
    <property type="entry name" value="FabD/lysophospholipase-like"/>
    <property type="match status" value="1"/>
</dbReference>
<comment type="caution">
    <text evidence="6">The sequence shown here is derived from an EMBL/GenBank/DDBJ whole genome shotgun (WGS) entry which is preliminary data.</text>
</comment>
<keyword evidence="7" id="KW-1185">Reference proteome</keyword>
<feature type="domain" description="PNPLA" evidence="5">
    <location>
        <begin position="5"/>
        <end position="196"/>
    </location>
</feature>
<gene>
    <name evidence="6" type="ORF">BU204_21675</name>
</gene>
<evidence type="ECO:0000259" key="5">
    <source>
        <dbReference type="PROSITE" id="PS51635"/>
    </source>
</evidence>
<feature type="active site" description="Proton acceptor" evidence="4">
    <location>
        <position position="183"/>
    </location>
</feature>
<dbReference type="AlphaFoldDB" id="A0A1Q8CMI9"/>
<dbReference type="PROSITE" id="PS51635">
    <property type="entry name" value="PNPLA"/>
    <property type="match status" value="1"/>
</dbReference>
<dbReference type="PANTHER" id="PTHR14226:SF57">
    <property type="entry name" value="BLR7027 PROTEIN"/>
    <property type="match status" value="1"/>
</dbReference>
<dbReference type="Gene3D" id="3.40.1090.10">
    <property type="entry name" value="Cytosolic phospholipase A2 catalytic domain"/>
    <property type="match status" value="2"/>
</dbReference>
<sequence>MTRALVLGGGGITGIAWEWGLLAGLAEAGVDLTAADLVVGTSAGSVVGAQVASGLDPRERYRAQLEPPDGEVAAALGPGVLLRYAVAMVGPGTPARARARIGRMALRATTEPESARIQVIESRLPVREWPDRPLLVTAVDAGSGEFRVFDRDSGVPLVRAVAASCAVPGVWPPVTIDGQRFMDGGMRSSANADLAGGYERVVVLAPIARGLGQLTPVATQVEALRARSRVALVTPDPAAVRAIGRNVLDPSRRAQAARAGLAQARSVLGQVREVWAD</sequence>
<evidence type="ECO:0000256" key="1">
    <source>
        <dbReference type="ARBA" id="ARBA00022801"/>
    </source>
</evidence>
<dbReference type="Pfam" id="PF01734">
    <property type="entry name" value="Patatin"/>
    <property type="match status" value="1"/>
</dbReference>
<keyword evidence="3 4" id="KW-0443">Lipid metabolism</keyword>
<evidence type="ECO:0000256" key="4">
    <source>
        <dbReference type="PROSITE-ProRule" id="PRU01161"/>
    </source>
</evidence>
<dbReference type="OrthoDB" id="2339873at2"/>
<keyword evidence="2 4" id="KW-0442">Lipid degradation</keyword>